<organism evidence="1 2">
    <name type="scientific">Rotaria magnacalcarata</name>
    <dbReference type="NCBI Taxonomy" id="392030"/>
    <lineage>
        <taxon>Eukaryota</taxon>
        <taxon>Metazoa</taxon>
        <taxon>Spiralia</taxon>
        <taxon>Gnathifera</taxon>
        <taxon>Rotifera</taxon>
        <taxon>Eurotatoria</taxon>
        <taxon>Bdelloidea</taxon>
        <taxon>Philodinida</taxon>
        <taxon>Philodinidae</taxon>
        <taxon>Rotaria</taxon>
    </lineage>
</organism>
<dbReference type="Proteomes" id="UP000681967">
    <property type="component" value="Unassembled WGS sequence"/>
</dbReference>
<name>A0A8S3FZR6_9BILA</name>
<comment type="caution">
    <text evidence="1">The sequence shown here is derived from an EMBL/GenBank/DDBJ whole genome shotgun (WGS) entry which is preliminary data.</text>
</comment>
<sequence length="67" mass="8032">MSCGLCHCCQQNLCLQHFSEYNKLPISHLNQFNNETNILDDRLKTLNIFKIIGNSRRKLEQWREDCY</sequence>
<evidence type="ECO:0000313" key="1">
    <source>
        <dbReference type="EMBL" id="CAF5147156.1"/>
    </source>
</evidence>
<dbReference type="AlphaFoldDB" id="A0A8S3FZR6"/>
<protein>
    <submittedName>
        <fullName evidence="1">Uncharacterized protein</fullName>
    </submittedName>
</protein>
<proteinExistence type="predicted"/>
<reference evidence="1" key="1">
    <citation type="submission" date="2021-02" db="EMBL/GenBank/DDBJ databases">
        <authorList>
            <person name="Nowell W R."/>
        </authorList>
    </citation>
    <scope>NUCLEOTIDE SEQUENCE</scope>
</reference>
<gene>
    <name evidence="1" type="ORF">BYL167_LOCUS71445</name>
</gene>
<dbReference type="EMBL" id="CAJOBH010255438">
    <property type="protein sequence ID" value="CAF5147156.1"/>
    <property type="molecule type" value="Genomic_DNA"/>
</dbReference>
<evidence type="ECO:0000313" key="2">
    <source>
        <dbReference type="Proteomes" id="UP000681967"/>
    </source>
</evidence>
<accession>A0A8S3FZR6</accession>
<feature type="non-terminal residue" evidence="1">
    <location>
        <position position="67"/>
    </location>
</feature>